<evidence type="ECO:0000313" key="3">
    <source>
        <dbReference type="Proteomes" id="UP000468388"/>
    </source>
</evidence>
<evidence type="ECO:0008006" key="4">
    <source>
        <dbReference type="Google" id="ProtNLM"/>
    </source>
</evidence>
<keyword evidence="3" id="KW-1185">Reference proteome</keyword>
<proteinExistence type="predicted"/>
<name>A0A6N8JCS3_9BACT</name>
<protein>
    <recommendedName>
        <fullName evidence="4">Lipoprotein</fullName>
    </recommendedName>
</protein>
<feature type="signal peptide" evidence="1">
    <location>
        <begin position="1"/>
        <end position="21"/>
    </location>
</feature>
<gene>
    <name evidence="2" type="ORF">GO495_20620</name>
</gene>
<dbReference type="EMBL" id="WRXO01000006">
    <property type="protein sequence ID" value="MVT43013.1"/>
    <property type="molecule type" value="Genomic_DNA"/>
</dbReference>
<accession>A0A6N8JCS3</accession>
<sequence length="329" mass="37264">MKLLLLPILLFAACNQPPIDAAAPAPTETDTIVSQPAARTDTIGYYRKMLHLRHYKPSLKWPVENEPPLSGAILPYKRIVAYYGNLYSTQMGILGALPPAAMKMKLLQEVKKWEQADTLFPVQPALHYIAITAQGKPGKDHKYRLRMPFSQIDSILQMAKGINAIVFLDIQVGLSTLQEEIPTLEKYLRMPHVHLGIDPEYSMKDGSVPCTKIGTFDAADINYAVQYLSGLVKQNNLPPKILVVHRFTQAMITHYGNIRRSDEVQIVINMDGFGYPAKKIDSYKYFVAKEPVQYTGFKLFYKNDLTNGKIMQPEEVLLLYPSPIYIQYQ</sequence>
<organism evidence="2 3">
    <name type="scientific">Chitinophaga oryziterrae</name>
    <dbReference type="NCBI Taxonomy" id="1031224"/>
    <lineage>
        <taxon>Bacteria</taxon>
        <taxon>Pseudomonadati</taxon>
        <taxon>Bacteroidota</taxon>
        <taxon>Chitinophagia</taxon>
        <taxon>Chitinophagales</taxon>
        <taxon>Chitinophagaceae</taxon>
        <taxon>Chitinophaga</taxon>
    </lineage>
</organism>
<comment type="caution">
    <text evidence="2">The sequence shown here is derived from an EMBL/GenBank/DDBJ whole genome shotgun (WGS) entry which is preliminary data.</text>
</comment>
<evidence type="ECO:0000313" key="2">
    <source>
        <dbReference type="EMBL" id="MVT43013.1"/>
    </source>
</evidence>
<dbReference type="RefSeq" id="WP_157301623.1">
    <property type="nucleotide sequence ID" value="NZ_BAAAZB010000004.1"/>
</dbReference>
<keyword evidence="1" id="KW-0732">Signal</keyword>
<evidence type="ECO:0000256" key="1">
    <source>
        <dbReference type="SAM" id="SignalP"/>
    </source>
</evidence>
<dbReference type="OrthoDB" id="9812120at2"/>
<reference evidence="2 3" key="1">
    <citation type="submission" date="2019-12" db="EMBL/GenBank/DDBJ databases">
        <title>The draft genomic sequence of strain Chitinophaga oryziterrae JCM 16595.</title>
        <authorList>
            <person name="Zhang X."/>
        </authorList>
    </citation>
    <scope>NUCLEOTIDE SEQUENCE [LARGE SCALE GENOMIC DNA]</scope>
    <source>
        <strain evidence="2 3">JCM 16595</strain>
    </source>
</reference>
<dbReference type="AlphaFoldDB" id="A0A6N8JCS3"/>
<dbReference type="Proteomes" id="UP000468388">
    <property type="component" value="Unassembled WGS sequence"/>
</dbReference>
<feature type="chain" id="PRO_5027059404" description="Lipoprotein" evidence="1">
    <location>
        <begin position="22"/>
        <end position="329"/>
    </location>
</feature>